<proteinExistence type="predicted"/>
<keyword evidence="2" id="KW-0472">Membrane</keyword>
<feature type="transmembrane region" description="Helical" evidence="2">
    <location>
        <begin position="82"/>
        <end position="107"/>
    </location>
</feature>
<feature type="compositionally biased region" description="Low complexity" evidence="1">
    <location>
        <begin position="185"/>
        <end position="204"/>
    </location>
</feature>
<dbReference type="OrthoDB" id="10016939at2"/>
<feature type="compositionally biased region" description="Pro residues" evidence="1">
    <location>
        <begin position="249"/>
        <end position="259"/>
    </location>
</feature>
<dbReference type="Proteomes" id="UP000216311">
    <property type="component" value="Unassembled WGS sequence"/>
</dbReference>
<keyword evidence="2" id="KW-1133">Transmembrane helix</keyword>
<protein>
    <submittedName>
        <fullName evidence="3">Uncharacterized protein</fullName>
    </submittedName>
</protein>
<reference evidence="3 4" key="1">
    <citation type="submission" date="2017-07" db="EMBL/GenBank/DDBJ databases">
        <title>Draft whole genome sequences of clinical Proprionibacteriaceae strains.</title>
        <authorList>
            <person name="Bernier A.-M."/>
            <person name="Bernard K."/>
            <person name="Domingo M.-C."/>
        </authorList>
    </citation>
    <scope>NUCLEOTIDE SEQUENCE [LARGE SCALE GENOMIC DNA]</scope>
    <source>
        <strain evidence="3 4">NML 130396</strain>
    </source>
</reference>
<keyword evidence="4" id="KW-1185">Reference proteome</keyword>
<dbReference type="EMBL" id="NMVQ01000023">
    <property type="protein sequence ID" value="OYO20820.1"/>
    <property type="molecule type" value="Genomic_DNA"/>
</dbReference>
<comment type="caution">
    <text evidence="3">The sequence shown here is derived from an EMBL/GenBank/DDBJ whole genome shotgun (WGS) entry which is preliminary data.</text>
</comment>
<keyword evidence="2" id="KW-0812">Transmembrane</keyword>
<feature type="transmembrane region" description="Helical" evidence="2">
    <location>
        <begin position="12"/>
        <end position="31"/>
    </location>
</feature>
<feature type="transmembrane region" description="Helical" evidence="2">
    <location>
        <begin position="51"/>
        <end position="70"/>
    </location>
</feature>
<name>A0A255GYZ8_9ACTN</name>
<evidence type="ECO:0000313" key="4">
    <source>
        <dbReference type="Proteomes" id="UP000216311"/>
    </source>
</evidence>
<feature type="region of interest" description="Disordered" evidence="1">
    <location>
        <begin position="154"/>
        <end position="265"/>
    </location>
</feature>
<dbReference type="RefSeq" id="WP_094364247.1">
    <property type="nucleotide sequence ID" value="NZ_NMVQ01000023.1"/>
</dbReference>
<feature type="transmembrane region" description="Helical" evidence="2">
    <location>
        <begin position="119"/>
        <end position="140"/>
    </location>
</feature>
<sequence length="265" mass="27670">MSEGVKRFREPAAWLVLFAIVILMVADLVRLVLAVRGSAGMDAFGAHGLSLFNPVHAITLLLVVGVSALVQPATPRARPLTVAALVVALLGTAGQLVFGVIGLVRAGQRAGAVNAVVDAVGYLGFSIFPVVAVLGLLRILGGMRREEARQIEEAEATTQLPGPGHEIAAEDAAGPEPAWRRDEASGAAWRSAGAAASGARASGWGRPGERGDWTPQTGAGTGEEQQEDATRIPRLQPDSERPVDEGGPGLPPRRQPPSWTPLDRD</sequence>
<dbReference type="AlphaFoldDB" id="A0A255GYZ8"/>
<evidence type="ECO:0000256" key="2">
    <source>
        <dbReference type="SAM" id="Phobius"/>
    </source>
</evidence>
<evidence type="ECO:0000256" key="1">
    <source>
        <dbReference type="SAM" id="MobiDB-lite"/>
    </source>
</evidence>
<accession>A0A255GYZ8</accession>
<organism evidence="3 4">
    <name type="scientific">Enemella dayhoffiae</name>
    <dbReference type="NCBI Taxonomy" id="2016507"/>
    <lineage>
        <taxon>Bacteria</taxon>
        <taxon>Bacillati</taxon>
        <taxon>Actinomycetota</taxon>
        <taxon>Actinomycetes</taxon>
        <taxon>Propionibacteriales</taxon>
        <taxon>Propionibacteriaceae</taxon>
        <taxon>Enemella</taxon>
    </lineage>
</organism>
<evidence type="ECO:0000313" key="3">
    <source>
        <dbReference type="EMBL" id="OYO20820.1"/>
    </source>
</evidence>
<gene>
    <name evidence="3" type="ORF">CGZ93_11355</name>
</gene>